<evidence type="ECO:0000313" key="2">
    <source>
        <dbReference type="Proteomes" id="UP001367508"/>
    </source>
</evidence>
<keyword evidence="2" id="KW-1185">Reference proteome</keyword>
<protein>
    <submittedName>
        <fullName evidence="1">Uncharacterized protein</fullName>
    </submittedName>
</protein>
<accession>A0AAN9KUS4</accession>
<gene>
    <name evidence="1" type="ORF">VNO77_25723</name>
</gene>
<name>A0AAN9KUS4_CANGL</name>
<evidence type="ECO:0000313" key="1">
    <source>
        <dbReference type="EMBL" id="KAK7322344.1"/>
    </source>
</evidence>
<comment type="caution">
    <text evidence="1">The sequence shown here is derived from an EMBL/GenBank/DDBJ whole genome shotgun (WGS) entry which is preliminary data.</text>
</comment>
<reference evidence="1 2" key="1">
    <citation type="submission" date="2024-01" db="EMBL/GenBank/DDBJ databases">
        <title>The genomes of 5 underutilized Papilionoideae crops provide insights into root nodulation and disease resistanc.</title>
        <authorList>
            <person name="Jiang F."/>
        </authorList>
    </citation>
    <scope>NUCLEOTIDE SEQUENCE [LARGE SCALE GENOMIC DNA]</scope>
    <source>
        <strain evidence="1">LVBAO_FW01</strain>
        <tissue evidence="1">Leaves</tissue>
    </source>
</reference>
<dbReference type="Proteomes" id="UP001367508">
    <property type="component" value="Unassembled WGS sequence"/>
</dbReference>
<sequence length="116" mass="12583">MLLFINEVEIQDETTLVENKVSKDGFLIVLHYLYLQSKTLGSVVASSVQMDYISISNPNFIGGSEAVEAAVQQTKSSRVPLPFSRVKFGVIPVRHANGVDADQGVRATSDVEKAAT</sequence>
<proteinExistence type="predicted"/>
<dbReference type="AlphaFoldDB" id="A0AAN9KUS4"/>
<dbReference type="EMBL" id="JAYMYQ010000006">
    <property type="protein sequence ID" value="KAK7322344.1"/>
    <property type="molecule type" value="Genomic_DNA"/>
</dbReference>
<organism evidence="1 2">
    <name type="scientific">Canavalia gladiata</name>
    <name type="common">Sword bean</name>
    <name type="synonym">Dolichos gladiatus</name>
    <dbReference type="NCBI Taxonomy" id="3824"/>
    <lineage>
        <taxon>Eukaryota</taxon>
        <taxon>Viridiplantae</taxon>
        <taxon>Streptophyta</taxon>
        <taxon>Embryophyta</taxon>
        <taxon>Tracheophyta</taxon>
        <taxon>Spermatophyta</taxon>
        <taxon>Magnoliopsida</taxon>
        <taxon>eudicotyledons</taxon>
        <taxon>Gunneridae</taxon>
        <taxon>Pentapetalae</taxon>
        <taxon>rosids</taxon>
        <taxon>fabids</taxon>
        <taxon>Fabales</taxon>
        <taxon>Fabaceae</taxon>
        <taxon>Papilionoideae</taxon>
        <taxon>50 kb inversion clade</taxon>
        <taxon>NPAAA clade</taxon>
        <taxon>indigoferoid/millettioid clade</taxon>
        <taxon>Phaseoleae</taxon>
        <taxon>Canavalia</taxon>
    </lineage>
</organism>